<name>A0A833L4F0_UNCSA</name>
<dbReference type="EMBL" id="WPAF01000006">
    <property type="protein sequence ID" value="KAF0134688.1"/>
    <property type="molecule type" value="Genomic_DNA"/>
</dbReference>
<sequence length="232" mass="26858">MCVSHANIEYHKQVAKAFFSSAISGKITNLELARHIIVNCLKFTFHKATKEIECSTKSCFEAVYQKIVEDLPLDARVNLKACVERGFKDLQIINENGTINRIGLECEDLIGNRRISEKRIYWKPHDNNFFSKFIEKLFGPENFTIDFPYIGPVDFCGNKMNETQVFQSLLGQGFIREAVFFKTDQKFGNYIVVRRKVGASIEKFCKQFKAEFLTAYQKEQAYYILQRIIGCL</sequence>
<comment type="caution">
    <text evidence="1">The sequence shown here is derived from an EMBL/GenBank/DDBJ whole genome shotgun (WGS) entry which is preliminary data.</text>
</comment>
<organism evidence="1 2">
    <name type="scientific">Candidatus Saganbacteria bacterium</name>
    <dbReference type="NCBI Taxonomy" id="2575572"/>
    <lineage>
        <taxon>Bacteria</taxon>
        <taxon>Bacillati</taxon>
        <taxon>Saganbacteria</taxon>
    </lineage>
</organism>
<evidence type="ECO:0000313" key="1">
    <source>
        <dbReference type="EMBL" id="KAF0134688.1"/>
    </source>
</evidence>
<accession>A0A833L4F0</accession>
<proteinExistence type="predicted"/>
<gene>
    <name evidence="1" type="ORF">FD145_519</name>
</gene>
<evidence type="ECO:0000313" key="2">
    <source>
        <dbReference type="Proteomes" id="UP000488506"/>
    </source>
</evidence>
<dbReference type="Proteomes" id="UP000488506">
    <property type="component" value="Unassembled WGS sequence"/>
</dbReference>
<reference evidence="1 2" key="1">
    <citation type="submission" date="2019-12" db="EMBL/GenBank/DDBJ databases">
        <authorList>
            <person name="Wolfe R."/>
            <person name="Danczak R."/>
            <person name="Wilkins M."/>
        </authorList>
    </citation>
    <scope>NUCLEOTIDE SEQUENCE [LARGE SCALE GENOMIC DNA]</scope>
    <source>
        <strain evidence="1">X2_MaxBin.013</strain>
    </source>
</reference>
<dbReference type="AlphaFoldDB" id="A0A833L4F0"/>
<protein>
    <submittedName>
        <fullName evidence="1">Uncharacterized protein</fullName>
    </submittedName>
</protein>